<dbReference type="GO" id="GO:0009244">
    <property type="term" value="P:lipopolysaccharide core region biosynthetic process"/>
    <property type="evidence" value="ECO:0007669"/>
    <property type="project" value="TreeGrafter"/>
</dbReference>
<comment type="caution">
    <text evidence="2">The sequence shown here is derived from an EMBL/GenBank/DDBJ whole genome shotgun (WGS) entry which is preliminary data.</text>
</comment>
<dbReference type="SUPFAM" id="SSF53649">
    <property type="entry name" value="Alkaline phosphatase-like"/>
    <property type="match status" value="1"/>
</dbReference>
<protein>
    <submittedName>
        <fullName evidence="2">Phosphoethanolamine transferase EptA</fullName>
        <ecNumber evidence="2">2.7.-.-</ecNumber>
    </submittedName>
</protein>
<dbReference type="EMBL" id="VSSQ01110947">
    <property type="protein sequence ID" value="MPN48534.1"/>
    <property type="molecule type" value="Genomic_DNA"/>
</dbReference>
<dbReference type="InterPro" id="IPR040423">
    <property type="entry name" value="PEA_transferase"/>
</dbReference>
<reference evidence="2" key="1">
    <citation type="submission" date="2019-08" db="EMBL/GenBank/DDBJ databases">
        <authorList>
            <person name="Kucharzyk K."/>
            <person name="Murdoch R.W."/>
            <person name="Higgins S."/>
            <person name="Loffler F."/>
        </authorList>
    </citation>
    <scope>NUCLEOTIDE SEQUENCE</scope>
</reference>
<organism evidence="2">
    <name type="scientific">bioreactor metagenome</name>
    <dbReference type="NCBI Taxonomy" id="1076179"/>
    <lineage>
        <taxon>unclassified sequences</taxon>
        <taxon>metagenomes</taxon>
        <taxon>ecological metagenomes</taxon>
    </lineage>
</organism>
<accession>A0A645IJP3</accession>
<dbReference type="AlphaFoldDB" id="A0A645IJP3"/>
<dbReference type="PANTHER" id="PTHR30443:SF0">
    <property type="entry name" value="PHOSPHOETHANOLAMINE TRANSFERASE EPTA"/>
    <property type="match status" value="1"/>
</dbReference>
<sequence>MGSHGPAYAKRSSAESKLFKPECTTEVLADCGHSELMNAYDNSIVETDRFLGATIDWLKAESSRYDTGMLYLSDHGESLGEYGQFLHGLPYSVAPDVQKHVPMVSWLSPDLQKRENLSGACLRASSDKPYTHDNLYHSVLGVLDVHSPSYHADADIFGHCSAVASAQQ</sequence>
<gene>
    <name evidence="2" type="primary">eptA_6</name>
    <name evidence="2" type="ORF">SDC9_196142</name>
</gene>
<proteinExistence type="predicted"/>
<dbReference type="GO" id="GO:0005886">
    <property type="term" value="C:plasma membrane"/>
    <property type="evidence" value="ECO:0007669"/>
    <property type="project" value="UniProtKB-SubCell"/>
</dbReference>
<dbReference type="Pfam" id="PF00884">
    <property type="entry name" value="Sulfatase"/>
    <property type="match status" value="1"/>
</dbReference>
<name>A0A645IJP3_9ZZZZ</name>
<dbReference type="Gene3D" id="3.40.720.10">
    <property type="entry name" value="Alkaline Phosphatase, subunit A"/>
    <property type="match status" value="1"/>
</dbReference>
<evidence type="ECO:0000259" key="1">
    <source>
        <dbReference type="Pfam" id="PF00884"/>
    </source>
</evidence>
<evidence type="ECO:0000313" key="2">
    <source>
        <dbReference type="EMBL" id="MPN48534.1"/>
    </source>
</evidence>
<dbReference type="EC" id="2.7.-.-" evidence="2"/>
<keyword evidence="2" id="KW-0808">Transferase</keyword>
<dbReference type="InterPro" id="IPR000917">
    <property type="entry name" value="Sulfatase_N"/>
</dbReference>
<dbReference type="GO" id="GO:0016776">
    <property type="term" value="F:phosphotransferase activity, phosphate group as acceptor"/>
    <property type="evidence" value="ECO:0007669"/>
    <property type="project" value="TreeGrafter"/>
</dbReference>
<feature type="domain" description="Sulfatase N-terminal" evidence="1">
    <location>
        <begin position="1"/>
        <end position="145"/>
    </location>
</feature>
<dbReference type="PANTHER" id="PTHR30443">
    <property type="entry name" value="INNER MEMBRANE PROTEIN"/>
    <property type="match status" value="1"/>
</dbReference>
<dbReference type="InterPro" id="IPR017850">
    <property type="entry name" value="Alkaline_phosphatase_core_sf"/>
</dbReference>